<organism evidence="2 3">
    <name type="scientific">Varroa destructor</name>
    <name type="common">Honeybee mite</name>
    <dbReference type="NCBI Taxonomy" id="109461"/>
    <lineage>
        <taxon>Eukaryota</taxon>
        <taxon>Metazoa</taxon>
        <taxon>Ecdysozoa</taxon>
        <taxon>Arthropoda</taxon>
        <taxon>Chelicerata</taxon>
        <taxon>Arachnida</taxon>
        <taxon>Acari</taxon>
        <taxon>Parasitiformes</taxon>
        <taxon>Mesostigmata</taxon>
        <taxon>Gamasina</taxon>
        <taxon>Dermanyssoidea</taxon>
        <taxon>Varroidae</taxon>
        <taxon>Varroa</taxon>
    </lineage>
</organism>
<proteinExistence type="predicted"/>
<sequence length="303" mass="35225">MENLESKRREDVEGQKLADVSCYPSSNRDLYDISEGSADCPRAQARDFLRIGIATPTRNVTLLCFLWKAITIETWIMENVQRMPSGGYDYSPQSLSAFIKKYLIFTRKLNSYEARDVAKFTQLKCKLADLEATKNLSNYDYQPSALIARYDEVMSKWYDLRHKSDEWRIRLRSAFKVYKTKNLQKQFAIRVERVHSFFAAINEGLSRPRASKSQDELTKLRNSMMDMKQALEALRKFNEQLVHLDALGNPHTDITVASLENSWEKLMKLINGCQYEGNQQSISCETKGHPLKFWLFRLLAFSK</sequence>
<dbReference type="RefSeq" id="XP_022650355.1">
    <property type="nucleotide sequence ID" value="XM_022794620.1"/>
</dbReference>
<evidence type="ECO:0000313" key="2">
    <source>
        <dbReference type="EnsemblMetazoa" id="XP_022650355"/>
    </source>
</evidence>
<dbReference type="Proteomes" id="UP000594260">
    <property type="component" value="Unplaced"/>
</dbReference>
<accession>A0A7M7JE41</accession>
<feature type="coiled-coil region" evidence="1">
    <location>
        <begin position="210"/>
        <end position="247"/>
    </location>
</feature>
<dbReference type="GeneID" id="111245793"/>
<keyword evidence="3" id="KW-1185">Reference proteome</keyword>
<reference evidence="2" key="1">
    <citation type="submission" date="2021-01" db="UniProtKB">
        <authorList>
            <consortium name="EnsemblMetazoa"/>
        </authorList>
    </citation>
    <scope>IDENTIFICATION</scope>
</reference>
<dbReference type="EnsemblMetazoa" id="XM_022794620">
    <property type="protein sequence ID" value="XP_022650355"/>
    <property type="gene ID" value="LOC111245793"/>
</dbReference>
<dbReference type="AlphaFoldDB" id="A0A7M7JE41"/>
<evidence type="ECO:0000256" key="1">
    <source>
        <dbReference type="SAM" id="Coils"/>
    </source>
</evidence>
<protein>
    <submittedName>
        <fullName evidence="2">Uncharacterized protein</fullName>
    </submittedName>
</protein>
<name>A0A7M7JE41_VARDE</name>
<keyword evidence="1" id="KW-0175">Coiled coil</keyword>
<dbReference type="InParanoid" id="A0A7M7JE41"/>
<dbReference type="SUPFAM" id="SSF46966">
    <property type="entry name" value="Spectrin repeat"/>
    <property type="match status" value="2"/>
</dbReference>
<dbReference type="Gene3D" id="1.20.58.60">
    <property type="match status" value="2"/>
</dbReference>
<dbReference type="KEGG" id="vde:111245793"/>
<evidence type="ECO:0000313" key="3">
    <source>
        <dbReference type="Proteomes" id="UP000594260"/>
    </source>
</evidence>